<dbReference type="EMBL" id="JBHUGI010000032">
    <property type="protein sequence ID" value="MFD1928623.1"/>
    <property type="molecule type" value="Genomic_DNA"/>
</dbReference>
<gene>
    <name evidence="10 14" type="primary">miaA</name>
    <name evidence="14" type="ORF">ACFSFY_11340</name>
</gene>
<feature type="site" description="Interaction with substrate tRNA" evidence="10">
    <location>
        <position position="103"/>
    </location>
</feature>
<evidence type="ECO:0000256" key="3">
    <source>
        <dbReference type="ARBA" id="ARBA00005842"/>
    </source>
</evidence>
<evidence type="ECO:0000256" key="7">
    <source>
        <dbReference type="ARBA" id="ARBA00022840"/>
    </source>
</evidence>
<dbReference type="Gene3D" id="3.40.50.300">
    <property type="entry name" value="P-loop containing nucleotide triphosphate hydrolases"/>
    <property type="match status" value="1"/>
</dbReference>
<evidence type="ECO:0000256" key="6">
    <source>
        <dbReference type="ARBA" id="ARBA00022741"/>
    </source>
</evidence>
<evidence type="ECO:0000256" key="13">
    <source>
        <dbReference type="RuleBase" id="RU003785"/>
    </source>
</evidence>
<feature type="site" description="Interaction with substrate tRNA" evidence="10">
    <location>
        <position position="126"/>
    </location>
</feature>
<evidence type="ECO:0000256" key="4">
    <source>
        <dbReference type="ARBA" id="ARBA00022679"/>
    </source>
</evidence>
<feature type="binding site" evidence="10">
    <location>
        <begin position="12"/>
        <end position="19"/>
    </location>
    <ligand>
        <name>ATP</name>
        <dbReference type="ChEBI" id="CHEBI:30616"/>
    </ligand>
</feature>
<dbReference type="NCBIfam" id="TIGR00174">
    <property type="entry name" value="miaA"/>
    <property type="match status" value="1"/>
</dbReference>
<evidence type="ECO:0000256" key="1">
    <source>
        <dbReference type="ARBA" id="ARBA00001946"/>
    </source>
</evidence>
<evidence type="ECO:0000256" key="2">
    <source>
        <dbReference type="ARBA" id="ARBA00003213"/>
    </source>
</evidence>
<evidence type="ECO:0000256" key="12">
    <source>
        <dbReference type="RuleBase" id="RU003784"/>
    </source>
</evidence>
<dbReference type="SUPFAM" id="SSF52540">
    <property type="entry name" value="P-loop containing nucleoside triphosphate hydrolases"/>
    <property type="match status" value="1"/>
</dbReference>
<keyword evidence="7 10" id="KW-0067">ATP-binding</keyword>
<keyword evidence="4 10" id="KW-0808">Transferase</keyword>
<evidence type="ECO:0000256" key="11">
    <source>
        <dbReference type="RuleBase" id="RU003783"/>
    </source>
</evidence>
<dbReference type="InterPro" id="IPR018022">
    <property type="entry name" value="IPT"/>
</dbReference>
<dbReference type="EC" id="2.5.1.75" evidence="10"/>
<comment type="catalytic activity">
    <reaction evidence="9 10 11">
        <text>adenosine(37) in tRNA + dimethylallyl diphosphate = N(6)-dimethylallyladenosine(37) in tRNA + diphosphate</text>
        <dbReference type="Rhea" id="RHEA:26482"/>
        <dbReference type="Rhea" id="RHEA-COMP:10162"/>
        <dbReference type="Rhea" id="RHEA-COMP:10375"/>
        <dbReference type="ChEBI" id="CHEBI:33019"/>
        <dbReference type="ChEBI" id="CHEBI:57623"/>
        <dbReference type="ChEBI" id="CHEBI:74411"/>
        <dbReference type="ChEBI" id="CHEBI:74415"/>
        <dbReference type="EC" id="2.5.1.75"/>
    </reaction>
</comment>
<comment type="function">
    <text evidence="2 10 12">Catalyzes the transfer of a dimethylallyl group onto the adenine at position 37 in tRNAs that read codons beginning with uridine, leading to the formation of N6-(dimethylallyl)adenosine (i(6)A).</text>
</comment>
<feature type="region of interest" description="Interaction with substrate tRNA" evidence="10">
    <location>
        <begin position="162"/>
        <end position="166"/>
    </location>
</feature>
<comment type="similarity">
    <text evidence="3 10 13">Belongs to the IPP transferase family.</text>
</comment>
<organism evidence="14 15">
    <name type="scientific">Sporosarcina siberiensis</name>
    <dbReference type="NCBI Taxonomy" id="1365606"/>
    <lineage>
        <taxon>Bacteria</taxon>
        <taxon>Bacillati</taxon>
        <taxon>Bacillota</taxon>
        <taxon>Bacilli</taxon>
        <taxon>Bacillales</taxon>
        <taxon>Caryophanaceae</taxon>
        <taxon>Sporosarcina</taxon>
    </lineage>
</organism>
<reference evidence="15" key="1">
    <citation type="journal article" date="2019" name="Int. J. Syst. Evol. Microbiol.">
        <title>The Global Catalogue of Microorganisms (GCM) 10K type strain sequencing project: providing services to taxonomists for standard genome sequencing and annotation.</title>
        <authorList>
            <consortium name="The Broad Institute Genomics Platform"/>
            <consortium name="The Broad Institute Genome Sequencing Center for Infectious Disease"/>
            <person name="Wu L."/>
            <person name="Ma J."/>
        </authorList>
    </citation>
    <scope>NUCLEOTIDE SEQUENCE [LARGE SCALE GENOMIC DNA]</scope>
    <source>
        <strain evidence="15">CGMCC 4.7177</strain>
    </source>
</reference>
<sequence length="312" mass="35604">MINCPEVIAIVGPTASGKTAVSIELAKAIGGEVINGDAMQVYKGLDIGTAKITNEEMEGIPHHMFDIKEPNETFSVAQYQTEVRNWIKDIQDRGKIPIIVGGTGLYIQSVLFDFRFTEEASDPLVRKRLEEELLEYGSGILHKRLATLDPLSAEKVHPNNHQRLVRALEIIEVTGRTKEDHENDAGKQPLYDHLIIGLDVDREILYERINERVDVMIQKGLLKEAENLWNLGIRNMQSVQAIGYKEIHQYIEGHSTFEESIELIKKNTRNYAKRQLTYFRNKLEISWYDAKLGTKVIIIGILKDINDKKRKI</sequence>
<feature type="binding site" evidence="10">
    <location>
        <begin position="14"/>
        <end position="19"/>
    </location>
    <ligand>
        <name>substrate</name>
    </ligand>
</feature>
<dbReference type="Gene3D" id="1.10.20.140">
    <property type="match status" value="1"/>
</dbReference>
<accession>A0ABW4SGK6</accession>
<proteinExistence type="inferred from homology"/>
<comment type="caution">
    <text evidence="14">The sequence shown here is derived from an EMBL/GenBank/DDBJ whole genome shotgun (WGS) entry which is preliminary data.</text>
</comment>
<evidence type="ECO:0000313" key="14">
    <source>
        <dbReference type="EMBL" id="MFD1928623.1"/>
    </source>
</evidence>
<evidence type="ECO:0000256" key="5">
    <source>
        <dbReference type="ARBA" id="ARBA00022694"/>
    </source>
</evidence>
<dbReference type="InterPro" id="IPR039657">
    <property type="entry name" value="Dimethylallyltransferase"/>
</dbReference>
<keyword evidence="5 10" id="KW-0819">tRNA processing</keyword>
<evidence type="ECO:0000256" key="9">
    <source>
        <dbReference type="ARBA" id="ARBA00049563"/>
    </source>
</evidence>
<comment type="caution">
    <text evidence="10">Lacks conserved residue(s) required for the propagation of feature annotation.</text>
</comment>
<dbReference type="PANTHER" id="PTHR11088:SF60">
    <property type="entry name" value="TRNA DIMETHYLALLYLTRANSFERASE"/>
    <property type="match status" value="1"/>
</dbReference>
<evidence type="ECO:0000313" key="15">
    <source>
        <dbReference type="Proteomes" id="UP001597218"/>
    </source>
</evidence>
<keyword evidence="15" id="KW-1185">Reference proteome</keyword>
<comment type="subunit">
    <text evidence="10">Monomer.</text>
</comment>
<comment type="cofactor">
    <cofactor evidence="1 10">
        <name>Mg(2+)</name>
        <dbReference type="ChEBI" id="CHEBI:18420"/>
    </cofactor>
</comment>
<dbReference type="PANTHER" id="PTHR11088">
    <property type="entry name" value="TRNA DIMETHYLALLYLTRANSFERASE"/>
    <property type="match status" value="1"/>
</dbReference>
<dbReference type="InterPro" id="IPR027417">
    <property type="entry name" value="P-loop_NTPase"/>
</dbReference>
<dbReference type="Proteomes" id="UP001597218">
    <property type="component" value="Unassembled WGS sequence"/>
</dbReference>
<dbReference type="RefSeq" id="WP_381538109.1">
    <property type="nucleotide sequence ID" value="NZ_JBHUGI010000032.1"/>
</dbReference>
<keyword evidence="6 10" id="KW-0547">Nucleotide-binding</keyword>
<dbReference type="GO" id="GO:0052381">
    <property type="term" value="F:tRNA dimethylallyltransferase activity"/>
    <property type="evidence" value="ECO:0007669"/>
    <property type="project" value="UniProtKB-EC"/>
</dbReference>
<dbReference type="HAMAP" id="MF_00185">
    <property type="entry name" value="IPP_trans"/>
    <property type="match status" value="1"/>
</dbReference>
<protein>
    <recommendedName>
        <fullName evidence="10">tRNA dimethylallyltransferase</fullName>
        <ecNumber evidence="10">2.5.1.75</ecNumber>
    </recommendedName>
    <alternativeName>
        <fullName evidence="10">Dimethylallyl diphosphate:tRNA dimethylallyltransferase</fullName>
        <shortName evidence="10">DMAPP:tRNA dimethylallyltransferase</shortName>
        <shortName evidence="10">DMATase</shortName>
    </alternativeName>
    <alternativeName>
        <fullName evidence="10">Isopentenyl-diphosphate:tRNA isopentenyltransferase</fullName>
        <shortName evidence="10">IPP transferase</shortName>
        <shortName evidence="10">IPPT</shortName>
        <shortName evidence="10">IPTase</shortName>
    </alternativeName>
</protein>
<keyword evidence="8 10" id="KW-0460">Magnesium</keyword>
<name>A0ABW4SGK6_9BACL</name>
<evidence type="ECO:0000256" key="10">
    <source>
        <dbReference type="HAMAP-Rule" id="MF_00185"/>
    </source>
</evidence>
<evidence type="ECO:0000256" key="8">
    <source>
        <dbReference type="ARBA" id="ARBA00022842"/>
    </source>
</evidence>
<dbReference type="Pfam" id="PF01715">
    <property type="entry name" value="IPPT"/>
    <property type="match status" value="1"/>
</dbReference>